<keyword evidence="6 12" id="KW-0997">Cell inner membrane</keyword>
<dbReference type="InterPro" id="IPR047590">
    <property type="entry name" value="FtsX_proteobact-type"/>
</dbReference>
<dbReference type="STRING" id="396588.Tgr7_2990"/>
<keyword evidence="10 12" id="KW-0472">Membrane</keyword>
<dbReference type="Gene3D" id="3.30.70.3040">
    <property type="match status" value="1"/>
</dbReference>
<evidence type="ECO:0000256" key="11">
    <source>
        <dbReference type="ARBA" id="ARBA00023306"/>
    </source>
</evidence>
<feature type="transmembrane region" description="Helical" evidence="13">
    <location>
        <begin position="251"/>
        <end position="274"/>
    </location>
</feature>
<sequence>MSRAPARKARPARGNAPPIHTRFQAWGVNHAQALVFSLGRLYRNPFGAALTLAVIAIALALPSGLWLALKNLQAASGDWDHGAQLSVFVADSVTDSALAQLAGRIQALEAVERAQPLTREDALAEFRALSGFGEALDLLDHNPLPALVLVTPVPAHQGPAEVQALARQLEALEGVTQAQVDMQWVQRLQALLEMTRRGVVLVAILLGLGVLLVVGNTIRLDILNRRREIEVAKLVGATNGFIRRPFLYGGLWLGLFGGLLALFIVGLALVLLNGPVQQLAALYGSDFRLQGPGFSGALGLLGTAVALGLGGSWIAVGRHLREIEPQ</sequence>
<evidence type="ECO:0000256" key="8">
    <source>
        <dbReference type="ARBA" id="ARBA00022692"/>
    </source>
</evidence>
<comment type="subunit">
    <text evidence="3">Forms a membrane-associated complex with FtsE.</text>
</comment>
<proteinExistence type="inferred from homology"/>
<evidence type="ECO:0000256" key="10">
    <source>
        <dbReference type="ARBA" id="ARBA00023136"/>
    </source>
</evidence>
<evidence type="ECO:0000256" key="3">
    <source>
        <dbReference type="ARBA" id="ARBA00011160"/>
    </source>
</evidence>
<evidence type="ECO:0000259" key="14">
    <source>
        <dbReference type="Pfam" id="PF02687"/>
    </source>
</evidence>
<feature type="transmembrane region" description="Helical" evidence="13">
    <location>
        <begin position="294"/>
        <end position="316"/>
    </location>
</feature>
<evidence type="ECO:0000256" key="6">
    <source>
        <dbReference type="ARBA" id="ARBA00022519"/>
    </source>
</evidence>
<dbReference type="Pfam" id="PF02687">
    <property type="entry name" value="FtsX"/>
    <property type="match status" value="1"/>
</dbReference>
<name>B8GPE0_THISH</name>
<feature type="transmembrane region" description="Helical" evidence="13">
    <location>
        <begin position="198"/>
        <end position="218"/>
    </location>
</feature>
<dbReference type="InterPro" id="IPR003838">
    <property type="entry name" value="ABC3_permease_C"/>
</dbReference>
<evidence type="ECO:0000313" key="16">
    <source>
        <dbReference type="EMBL" id="ACL74060.1"/>
    </source>
</evidence>
<dbReference type="GO" id="GO:0005886">
    <property type="term" value="C:plasma membrane"/>
    <property type="evidence" value="ECO:0007669"/>
    <property type="project" value="UniProtKB-SubCell"/>
</dbReference>
<keyword evidence="9 13" id="KW-1133">Transmembrane helix</keyword>
<dbReference type="EMBL" id="CP001339">
    <property type="protein sequence ID" value="ACL74060.1"/>
    <property type="molecule type" value="Genomic_DNA"/>
</dbReference>
<gene>
    <name evidence="16" type="ordered locus">Tgr7_2990</name>
</gene>
<feature type="transmembrane region" description="Helical" evidence="13">
    <location>
        <begin position="46"/>
        <end position="69"/>
    </location>
</feature>
<evidence type="ECO:0000256" key="12">
    <source>
        <dbReference type="PIRNR" id="PIRNR003097"/>
    </source>
</evidence>
<dbReference type="RefSeq" id="WP_012639523.1">
    <property type="nucleotide sequence ID" value="NC_011901.1"/>
</dbReference>
<accession>B8GPE0</accession>
<evidence type="ECO:0000313" key="17">
    <source>
        <dbReference type="Proteomes" id="UP000002383"/>
    </source>
</evidence>
<keyword evidence="7 12" id="KW-0132">Cell division</keyword>
<comment type="similarity">
    <text evidence="2 12">Belongs to the ABC-4 integral membrane protein family. FtsX subfamily.</text>
</comment>
<evidence type="ECO:0000256" key="5">
    <source>
        <dbReference type="ARBA" id="ARBA00022475"/>
    </source>
</evidence>
<dbReference type="HOGENOM" id="CLU_073546_0_0_6"/>
<dbReference type="OrthoDB" id="9813411at2"/>
<dbReference type="InterPro" id="IPR004513">
    <property type="entry name" value="FtsX"/>
</dbReference>
<evidence type="ECO:0000256" key="9">
    <source>
        <dbReference type="ARBA" id="ARBA00022989"/>
    </source>
</evidence>
<protein>
    <recommendedName>
        <fullName evidence="4 12">Cell division protein FtsX</fullName>
    </recommendedName>
</protein>
<feature type="domain" description="FtsX extracellular" evidence="15">
    <location>
        <begin position="84"/>
        <end position="177"/>
    </location>
</feature>
<feature type="domain" description="ABC3 transporter permease C-terminal" evidence="14">
    <location>
        <begin position="201"/>
        <end position="318"/>
    </location>
</feature>
<dbReference type="GO" id="GO:0032153">
    <property type="term" value="C:cell division site"/>
    <property type="evidence" value="ECO:0007669"/>
    <property type="project" value="TreeGrafter"/>
</dbReference>
<dbReference type="KEGG" id="tgr:Tgr7_2990"/>
<comment type="subcellular location">
    <subcellularLocation>
        <location evidence="1">Cell inner membrane</location>
        <topology evidence="1">Multi-pass membrane protein</topology>
    </subcellularLocation>
</comment>
<dbReference type="PANTHER" id="PTHR47755:SF1">
    <property type="entry name" value="CELL DIVISION PROTEIN FTSX"/>
    <property type="match status" value="1"/>
</dbReference>
<dbReference type="NCBIfam" id="TIGR00439">
    <property type="entry name" value="FtsX_Gneg"/>
    <property type="match status" value="1"/>
</dbReference>
<dbReference type="Pfam" id="PF18075">
    <property type="entry name" value="FtsX_ECD"/>
    <property type="match status" value="1"/>
</dbReference>
<reference evidence="16 17" key="1">
    <citation type="journal article" date="2011" name="Stand. Genomic Sci.">
        <title>Complete genome sequence of 'Thioalkalivibrio sulfidophilus' HL-EbGr7.</title>
        <authorList>
            <person name="Muyzer G."/>
            <person name="Sorokin D.Y."/>
            <person name="Mavromatis K."/>
            <person name="Lapidus A."/>
            <person name="Clum A."/>
            <person name="Ivanova N."/>
            <person name="Pati A."/>
            <person name="d'Haeseleer P."/>
            <person name="Woyke T."/>
            <person name="Kyrpides N.C."/>
        </authorList>
    </citation>
    <scope>NUCLEOTIDE SEQUENCE [LARGE SCALE GENOMIC DNA]</scope>
    <source>
        <strain evidence="16 17">HL-EbGR7</strain>
    </source>
</reference>
<evidence type="ECO:0000256" key="1">
    <source>
        <dbReference type="ARBA" id="ARBA00004429"/>
    </source>
</evidence>
<organism evidence="16 17">
    <name type="scientific">Thioalkalivibrio sulfidiphilus (strain HL-EbGR7)</name>
    <dbReference type="NCBI Taxonomy" id="396588"/>
    <lineage>
        <taxon>Bacteria</taxon>
        <taxon>Pseudomonadati</taxon>
        <taxon>Pseudomonadota</taxon>
        <taxon>Gammaproteobacteria</taxon>
        <taxon>Chromatiales</taxon>
        <taxon>Ectothiorhodospiraceae</taxon>
        <taxon>Thioalkalivibrio</taxon>
    </lineage>
</organism>
<evidence type="ECO:0000256" key="13">
    <source>
        <dbReference type="SAM" id="Phobius"/>
    </source>
</evidence>
<dbReference type="GO" id="GO:0051301">
    <property type="term" value="P:cell division"/>
    <property type="evidence" value="ECO:0007669"/>
    <property type="project" value="UniProtKB-KW"/>
</dbReference>
<dbReference type="PIRSF" id="PIRSF003097">
    <property type="entry name" value="FtsX"/>
    <property type="match status" value="1"/>
</dbReference>
<dbReference type="Proteomes" id="UP000002383">
    <property type="component" value="Chromosome"/>
</dbReference>
<keyword evidence="11 12" id="KW-0131">Cell cycle</keyword>
<dbReference type="eggNOG" id="COG2177">
    <property type="taxonomic scope" value="Bacteria"/>
</dbReference>
<keyword evidence="5 12" id="KW-1003">Cell membrane</keyword>
<dbReference type="AlphaFoldDB" id="B8GPE0"/>
<dbReference type="InterPro" id="IPR040690">
    <property type="entry name" value="FtsX_ECD"/>
</dbReference>
<comment type="function">
    <text evidence="12">Part of the ABC transporter FtsEX involved in cellular division.</text>
</comment>
<evidence type="ECO:0000256" key="7">
    <source>
        <dbReference type="ARBA" id="ARBA00022618"/>
    </source>
</evidence>
<evidence type="ECO:0000259" key="15">
    <source>
        <dbReference type="Pfam" id="PF18075"/>
    </source>
</evidence>
<dbReference type="PANTHER" id="PTHR47755">
    <property type="entry name" value="CELL DIVISION PROTEIN FTSX"/>
    <property type="match status" value="1"/>
</dbReference>
<keyword evidence="8 13" id="KW-0812">Transmembrane</keyword>
<evidence type="ECO:0000256" key="2">
    <source>
        <dbReference type="ARBA" id="ARBA00007379"/>
    </source>
</evidence>
<evidence type="ECO:0000256" key="4">
    <source>
        <dbReference type="ARBA" id="ARBA00021907"/>
    </source>
</evidence>
<keyword evidence="17" id="KW-1185">Reference proteome</keyword>